<accession>C6BWE2</accession>
<dbReference type="RefSeq" id="WP_012765912.1">
    <property type="nucleotide sequence ID" value="NC_012881.1"/>
</dbReference>
<dbReference type="HOGENOM" id="CLU_2878450_0_0_7"/>
<dbReference type="EMBL" id="CP001649">
    <property type="protein sequence ID" value="ACS78386.1"/>
    <property type="molecule type" value="Genomic_DNA"/>
</dbReference>
<name>C6BWE2_MARSD</name>
<organism evidence="1 2">
    <name type="scientific">Maridesulfovibrio salexigens (strain ATCC 14822 / DSM 2638 / NCIMB 8403 / VKM B-1763)</name>
    <name type="common">Desulfovibrio salexigens</name>
    <dbReference type="NCBI Taxonomy" id="526222"/>
    <lineage>
        <taxon>Bacteria</taxon>
        <taxon>Pseudomonadati</taxon>
        <taxon>Thermodesulfobacteriota</taxon>
        <taxon>Desulfovibrionia</taxon>
        <taxon>Desulfovibrionales</taxon>
        <taxon>Desulfovibrionaceae</taxon>
        <taxon>Maridesulfovibrio</taxon>
    </lineage>
</organism>
<gene>
    <name evidence="1" type="ordered locus">Desal_0319</name>
</gene>
<sequence>MLELSKKAISTEQVEICLRVPTKESQAVMDVLRRCLQQAGYELRESSSGLNIVVSEEGISEDG</sequence>
<proteinExistence type="predicted"/>
<dbReference type="Proteomes" id="UP000002601">
    <property type="component" value="Chromosome"/>
</dbReference>
<evidence type="ECO:0000313" key="1">
    <source>
        <dbReference type="EMBL" id="ACS78386.1"/>
    </source>
</evidence>
<keyword evidence="2" id="KW-1185">Reference proteome</keyword>
<evidence type="ECO:0000313" key="2">
    <source>
        <dbReference type="Proteomes" id="UP000002601"/>
    </source>
</evidence>
<protein>
    <submittedName>
        <fullName evidence="1">Uncharacterized protein</fullName>
    </submittedName>
</protein>
<dbReference type="AlphaFoldDB" id="C6BWE2"/>
<dbReference type="KEGG" id="dsa:Desal_0319"/>
<dbReference type="OrthoDB" id="9807711at2"/>
<dbReference type="STRING" id="526222.Desal_0319"/>
<reference evidence="1 2" key="1">
    <citation type="submission" date="2009-06" db="EMBL/GenBank/DDBJ databases">
        <title>Complete sequence of Desulfovibrio salexigens DSM 2638.</title>
        <authorList>
            <consortium name="US DOE Joint Genome Institute"/>
            <person name="Lucas S."/>
            <person name="Copeland A."/>
            <person name="Lapidus A."/>
            <person name="Glavina del Rio T."/>
            <person name="Tice H."/>
            <person name="Bruce D."/>
            <person name="Goodwin L."/>
            <person name="Pitluck S."/>
            <person name="Munk A.C."/>
            <person name="Brettin T."/>
            <person name="Detter J.C."/>
            <person name="Han C."/>
            <person name="Tapia R."/>
            <person name="Larimer F."/>
            <person name="Land M."/>
            <person name="Hauser L."/>
            <person name="Kyrpides N."/>
            <person name="Anderson I."/>
            <person name="Wall J.D."/>
            <person name="Arkin A.P."/>
            <person name="Dehal P."/>
            <person name="Chivian D."/>
            <person name="Giles B."/>
            <person name="Hazen T.C."/>
        </authorList>
    </citation>
    <scope>NUCLEOTIDE SEQUENCE [LARGE SCALE GENOMIC DNA]</scope>
    <source>
        <strain evidence="2">ATCC 14822 / DSM 2638 / NCIMB 8403 / VKM B-1763</strain>
    </source>
</reference>